<protein>
    <submittedName>
        <fullName evidence="1">Uncharacterized protein</fullName>
    </submittedName>
</protein>
<dbReference type="EMBL" id="GDHC01021481">
    <property type="protein sequence ID" value="JAP97147.1"/>
    <property type="molecule type" value="Transcribed_RNA"/>
</dbReference>
<dbReference type="AlphaFoldDB" id="A0A146KKZ9"/>
<reference evidence="1" key="1">
    <citation type="journal article" date="2016" name="Gigascience">
        <title>De novo construction of an expanded transcriptome assembly for the western tarnished plant bug, Lygus hesperus.</title>
        <authorList>
            <person name="Tassone E.E."/>
            <person name="Geib S.M."/>
            <person name="Hall B."/>
            <person name="Fabrick J.A."/>
            <person name="Brent C.S."/>
            <person name="Hull J.J."/>
        </authorList>
    </citation>
    <scope>NUCLEOTIDE SEQUENCE</scope>
</reference>
<sequence>MSLLCSTGVLRHPMTVMRTTIPHLGTVASARSCFHLPPLLHRFFLLHLLLPTHLWAPSVLLPPSSLFESHSAACSLGRCCMLAPSPVSNSQAMGTYFLPLLVLGCHPNTLAQYLMAALMPLLPLLHRIVGYYLIACGIAAETMSLLRCSQNSDLPNRFFLYSQRPLLPHECTVAGTPSYLLPRCMVGAATTILRILLAVVG</sequence>
<evidence type="ECO:0000313" key="1">
    <source>
        <dbReference type="EMBL" id="JAP97147.1"/>
    </source>
</evidence>
<organism evidence="1">
    <name type="scientific">Lygus hesperus</name>
    <name type="common">Western plant bug</name>
    <dbReference type="NCBI Taxonomy" id="30085"/>
    <lineage>
        <taxon>Eukaryota</taxon>
        <taxon>Metazoa</taxon>
        <taxon>Ecdysozoa</taxon>
        <taxon>Arthropoda</taxon>
        <taxon>Hexapoda</taxon>
        <taxon>Insecta</taxon>
        <taxon>Pterygota</taxon>
        <taxon>Neoptera</taxon>
        <taxon>Paraneoptera</taxon>
        <taxon>Hemiptera</taxon>
        <taxon>Heteroptera</taxon>
        <taxon>Panheteroptera</taxon>
        <taxon>Cimicomorpha</taxon>
        <taxon>Miridae</taxon>
        <taxon>Mirini</taxon>
        <taxon>Lygus</taxon>
    </lineage>
</organism>
<name>A0A146KKZ9_LYGHE</name>
<proteinExistence type="predicted"/>
<gene>
    <name evidence="1" type="ORF">g.17902</name>
</gene>
<accession>A0A146KKZ9</accession>